<proteinExistence type="predicted"/>
<gene>
    <name evidence="2" type="ORF">LWI28_025234</name>
</gene>
<dbReference type="EMBL" id="JAJSOW010000102">
    <property type="protein sequence ID" value="KAI9178334.1"/>
    <property type="molecule type" value="Genomic_DNA"/>
</dbReference>
<dbReference type="InterPro" id="IPR045894">
    <property type="entry name" value="At5g08430-like"/>
</dbReference>
<keyword evidence="3" id="KW-1185">Reference proteome</keyword>
<protein>
    <submittedName>
        <fullName evidence="2">Uncharacterized protein</fullName>
    </submittedName>
</protein>
<feature type="region of interest" description="Disordered" evidence="1">
    <location>
        <begin position="33"/>
        <end position="85"/>
    </location>
</feature>
<reference evidence="2" key="2">
    <citation type="submission" date="2023-02" db="EMBL/GenBank/DDBJ databases">
        <authorList>
            <person name="Swenson N.G."/>
            <person name="Wegrzyn J.L."/>
            <person name="Mcevoy S.L."/>
        </authorList>
    </citation>
    <scope>NUCLEOTIDE SEQUENCE</scope>
    <source>
        <strain evidence="2">91603</strain>
        <tissue evidence="2">Leaf</tissue>
    </source>
</reference>
<dbReference type="PANTHER" id="PTHR46851">
    <property type="entry name" value="OS01G0884500 PROTEIN"/>
    <property type="match status" value="1"/>
</dbReference>
<evidence type="ECO:0000313" key="2">
    <source>
        <dbReference type="EMBL" id="KAI9178334.1"/>
    </source>
</evidence>
<evidence type="ECO:0000256" key="1">
    <source>
        <dbReference type="SAM" id="MobiDB-lite"/>
    </source>
</evidence>
<dbReference type="Gene3D" id="3.90.70.200">
    <property type="entry name" value="Plus-3 domain"/>
    <property type="match status" value="1"/>
</dbReference>
<evidence type="ECO:0000313" key="3">
    <source>
        <dbReference type="Proteomes" id="UP001064489"/>
    </source>
</evidence>
<dbReference type="GO" id="GO:0003677">
    <property type="term" value="F:DNA binding"/>
    <property type="evidence" value="ECO:0007669"/>
    <property type="project" value="InterPro"/>
</dbReference>
<dbReference type="AlphaFoldDB" id="A0AAD5J1N2"/>
<dbReference type="SUPFAM" id="SSF159042">
    <property type="entry name" value="Plus3-like"/>
    <property type="match status" value="1"/>
</dbReference>
<organism evidence="2 3">
    <name type="scientific">Acer negundo</name>
    <name type="common">Box elder</name>
    <dbReference type="NCBI Taxonomy" id="4023"/>
    <lineage>
        <taxon>Eukaryota</taxon>
        <taxon>Viridiplantae</taxon>
        <taxon>Streptophyta</taxon>
        <taxon>Embryophyta</taxon>
        <taxon>Tracheophyta</taxon>
        <taxon>Spermatophyta</taxon>
        <taxon>Magnoliopsida</taxon>
        <taxon>eudicotyledons</taxon>
        <taxon>Gunneridae</taxon>
        <taxon>Pentapetalae</taxon>
        <taxon>rosids</taxon>
        <taxon>malvids</taxon>
        <taxon>Sapindales</taxon>
        <taxon>Sapindaceae</taxon>
        <taxon>Hippocastanoideae</taxon>
        <taxon>Acereae</taxon>
        <taxon>Acer</taxon>
    </lineage>
</organism>
<dbReference type="InterPro" id="IPR036128">
    <property type="entry name" value="Plus3-like_sf"/>
</dbReference>
<dbReference type="Proteomes" id="UP001064489">
    <property type="component" value="Chromosome 5"/>
</dbReference>
<comment type="caution">
    <text evidence="2">The sequence shown here is derived from an EMBL/GenBank/DDBJ whole genome shotgun (WGS) entry which is preliminary data.</text>
</comment>
<feature type="compositionally biased region" description="Low complexity" evidence="1">
    <location>
        <begin position="48"/>
        <end position="77"/>
    </location>
</feature>
<accession>A0AAD5J1N2</accession>
<dbReference type="PANTHER" id="PTHR46851:SF11">
    <property type="entry name" value="GYF DOMAIN-CONTAINING PROTEIN"/>
    <property type="match status" value="1"/>
</dbReference>
<reference evidence="2" key="1">
    <citation type="journal article" date="2022" name="Plant J.">
        <title>Strategies of tolerance reflected in two North American maple genomes.</title>
        <authorList>
            <person name="McEvoy S.L."/>
            <person name="Sezen U.U."/>
            <person name="Trouern-Trend A."/>
            <person name="McMahon S.M."/>
            <person name="Schaberg P.G."/>
            <person name="Yang J."/>
            <person name="Wegrzyn J.L."/>
            <person name="Swenson N.G."/>
        </authorList>
    </citation>
    <scope>NUCLEOTIDE SEQUENCE</scope>
    <source>
        <strain evidence="2">91603</strain>
    </source>
</reference>
<feature type="compositionally biased region" description="Gly residues" evidence="1">
    <location>
        <begin position="38"/>
        <end position="47"/>
    </location>
</feature>
<name>A0AAD5J1N2_ACENE</name>
<sequence length="231" mass="25195">MEVVNLFYPIIVSEAHQQALQIEKSVSRRGVGELFSHGSGGTTGRLRGGISSSSSRPVAVGSSSNNSSAPNIFSAPNQQPRTTGGFKCFNRREVGHRQSECKRLGKRVLFTDTDEGNDDDAVIGGEPQFDEDDEVIEDWVESDVGPLLMARPAYDTVAKAVELEKEELVAGVKSSSSMSSEILLQVSNMVKEVPISKLSDDDFSKEECEDLCRRVKGGLIKRPTVVCITWQ</sequence>